<dbReference type="Proteomes" id="UP000192674">
    <property type="component" value="Unassembled WGS sequence"/>
</dbReference>
<reference evidence="1 2" key="1">
    <citation type="submission" date="2017-04" db="EMBL/GenBank/DDBJ databases">
        <authorList>
            <person name="Afonso C.L."/>
            <person name="Miller P.J."/>
            <person name="Scott M.A."/>
            <person name="Spackman E."/>
            <person name="Goraichik I."/>
            <person name="Dimitrov K.M."/>
            <person name="Suarez D.L."/>
            <person name="Swayne D.E."/>
        </authorList>
    </citation>
    <scope>NUCLEOTIDE SEQUENCE [LARGE SCALE GENOMIC DNA]</scope>
    <source>
        <strain evidence="1 2">DSM 43828</strain>
    </source>
</reference>
<evidence type="ECO:0008006" key="3">
    <source>
        <dbReference type="Google" id="ProtNLM"/>
    </source>
</evidence>
<proteinExistence type="predicted"/>
<dbReference type="AlphaFoldDB" id="A0A1W2FHL0"/>
<organism evidence="1 2">
    <name type="scientific">Kibdelosporangium aridum</name>
    <dbReference type="NCBI Taxonomy" id="2030"/>
    <lineage>
        <taxon>Bacteria</taxon>
        <taxon>Bacillati</taxon>
        <taxon>Actinomycetota</taxon>
        <taxon>Actinomycetes</taxon>
        <taxon>Pseudonocardiales</taxon>
        <taxon>Pseudonocardiaceae</taxon>
        <taxon>Kibdelosporangium</taxon>
    </lineage>
</organism>
<evidence type="ECO:0000313" key="2">
    <source>
        <dbReference type="Proteomes" id="UP000192674"/>
    </source>
</evidence>
<evidence type="ECO:0000313" key="1">
    <source>
        <dbReference type="EMBL" id="SMD21204.1"/>
    </source>
</evidence>
<sequence length="156" mass="16792">MLPGMGLLTDYFSAASDELAATALHAPGGPLRADPPFKTVETKGIEPAVTLARLATALTGDDYDTVTADPQWCRLVAEDDDEESGLFIGGVADKLTDALARADDARLPEVAAQWALAEEFWGYGDPDVLTDVLKQLVELARHATEQGERLYTWVCV</sequence>
<accession>A0A1W2FHL0</accession>
<dbReference type="EMBL" id="FWXV01000006">
    <property type="protein sequence ID" value="SMD21204.1"/>
    <property type="molecule type" value="Genomic_DNA"/>
</dbReference>
<keyword evidence="2" id="KW-1185">Reference proteome</keyword>
<protein>
    <recommendedName>
        <fullName evidence="3">DUF1877 domain-containing protein</fullName>
    </recommendedName>
</protein>
<gene>
    <name evidence="1" type="ORF">SAMN05661093_06821</name>
</gene>
<name>A0A1W2FHL0_KIBAR</name>